<evidence type="ECO:0000256" key="5">
    <source>
        <dbReference type="ARBA" id="ARBA00022670"/>
    </source>
</evidence>
<gene>
    <name evidence="13" type="ORF">EPUL_001949</name>
</gene>
<keyword evidence="14" id="KW-1185">Reference proteome</keyword>
<dbReference type="CDD" id="cd03762">
    <property type="entry name" value="proteasome_beta_type_6"/>
    <property type="match status" value="1"/>
</dbReference>
<feature type="region of interest" description="Disordered" evidence="12">
    <location>
        <begin position="400"/>
        <end position="429"/>
    </location>
</feature>
<dbReference type="GO" id="GO:0005737">
    <property type="term" value="C:cytoplasm"/>
    <property type="evidence" value="ECO:0007669"/>
    <property type="project" value="TreeGrafter"/>
</dbReference>
<feature type="compositionally biased region" description="Polar residues" evidence="12">
    <location>
        <begin position="415"/>
        <end position="429"/>
    </location>
</feature>
<evidence type="ECO:0000256" key="3">
    <source>
        <dbReference type="ARBA" id="ARBA00012039"/>
    </source>
</evidence>
<dbReference type="InterPro" id="IPR013922">
    <property type="entry name" value="Cyclin_PHO80-like"/>
</dbReference>
<evidence type="ECO:0000313" key="13">
    <source>
        <dbReference type="EMBL" id="POS86213.1"/>
    </source>
</evidence>
<protein>
    <recommendedName>
        <fullName evidence="3">proteasome endopeptidase complex</fullName>
        <ecNumber evidence="3">3.4.25.1</ecNumber>
    </recommendedName>
</protein>
<evidence type="ECO:0000256" key="9">
    <source>
        <dbReference type="ARBA" id="ARBA00023145"/>
    </source>
</evidence>
<dbReference type="Proteomes" id="UP000237438">
    <property type="component" value="Unassembled WGS sequence"/>
</dbReference>
<evidence type="ECO:0000313" key="14">
    <source>
        <dbReference type="Proteomes" id="UP000237438"/>
    </source>
</evidence>
<keyword evidence="10" id="KW-0539">Nucleus</keyword>
<feature type="region of interest" description="Disordered" evidence="12">
    <location>
        <begin position="293"/>
        <end position="328"/>
    </location>
</feature>
<dbReference type="PANTHER" id="PTHR32194:SF0">
    <property type="entry name" value="ATP-DEPENDENT PROTEASE SUBUNIT HSLV"/>
    <property type="match status" value="1"/>
</dbReference>
<evidence type="ECO:0000256" key="6">
    <source>
        <dbReference type="ARBA" id="ARBA00022698"/>
    </source>
</evidence>
<dbReference type="GO" id="GO:0004298">
    <property type="term" value="F:threonine-type endopeptidase activity"/>
    <property type="evidence" value="ECO:0007669"/>
    <property type="project" value="UniProtKB-KW"/>
</dbReference>
<organism evidence="13 14">
    <name type="scientific">Erysiphe pulchra</name>
    <dbReference type="NCBI Taxonomy" id="225359"/>
    <lineage>
        <taxon>Eukaryota</taxon>
        <taxon>Fungi</taxon>
        <taxon>Dikarya</taxon>
        <taxon>Ascomycota</taxon>
        <taxon>Pezizomycotina</taxon>
        <taxon>Leotiomycetes</taxon>
        <taxon>Erysiphales</taxon>
        <taxon>Erysiphaceae</taxon>
        <taxon>Erysiphe</taxon>
    </lineage>
</organism>
<evidence type="ECO:0000256" key="1">
    <source>
        <dbReference type="ARBA" id="ARBA00001198"/>
    </source>
</evidence>
<evidence type="ECO:0000256" key="2">
    <source>
        <dbReference type="ARBA" id="ARBA00004123"/>
    </source>
</evidence>
<feature type="compositionally biased region" description="Basic and acidic residues" evidence="12">
    <location>
        <begin position="249"/>
        <end position="258"/>
    </location>
</feature>
<dbReference type="InterPro" id="IPR001353">
    <property type="entry name" value="Proteasome_sua/b"/>
</dbReference>
<comment type="caution">
    <text evidence="13">The sequence shown here is derived from an EMBL/GenBank/DDBJ whole genome shotgun (WGS) entry which is preliminary data.</text>
</comment>
<dbReference type="EMBL" id="PEDP01000379">
    <property type="protein sequence ID" value="POS86213.1"/>
    <property type="molecule type" value="Genomic_DNA"/>
</dbReference>
<feature type="region of interest" description="Disordered" evidence="12">
    <location>
        <begin position="220"/>
        <end position="279"/>
    </location>
</feature>
<keyword evidence="8" id="KW-0647">Proteasome</keyword>
<dbReference type="GO" id="GO:0019901">
    <property type="term" value="F:protein kinase binding"/>
    <property type="evidence" value="ECO:0007669"/>
    <property type="project" value="InterPro"/>
</dbReference>
<evidence type="ECO:0000256" key="11">
    <source>
        <dbReference type="ARBA" id="ARBA00026071"/>
    </source>
</evidence>
<comment type="subunit">
    <text evidence="11">The 26S proteasome consists of a 20S proteasome core and two 19S regulatory subunits. The 20S proteasome core is composed of 28 subunits that are arranged in four stacked rings, resulting in a barrel-shaped structure. The two end rings are each formed by seven alpha subunits, and the two central rings are each formed by seven beta subunits. The catalytic chamber with the active sites is on the inside of the barrel.</text>
</comment>
<dbReference type="Pfam" id="PF00227">
    <property type="entry name" value="Proteasome"/>
    <property type="match status" value="1"/>
</dbReference>
<dbReference type="Gene3D" id="3.60.20.10">
    <property type="entry name" value="Glutamine Phosphoribosylpyrophosphate, subunit 1, domain 1"/>
    <property type="match status" value="1"/>
</dbReference>
<evidence type="ECO:0000256" key="7">
    <source>
        <dbReference type="ARBA" id="ARBA00022801"/>
    </source>
</evidence>
<name>A0A2S4PVZ3_9PEZI</name>
<sequence>MAVNFKDGVILGADSRTTNGGYVANRVTDKLTQVHDTIWCCRSGSAADTQAVADIVQYHLGLYGIKNGRPPTTQTAAALFQEICYQNKNKLRAGMIIAGWDERHGGQVYSIPLGGSLHKQSYAIGGSGSTFIYGYCDKHWKEGMNEEEAVDFVRNALQEAIKWDGSSGGVIRMVEFDMAALISDFISDSAHFQHNHKMISGSSKQLSSTETQFLKISSLREIPHSPRPQPITLPGEPQLSNTDSIKFQVHSDDTDDKTFPVQNEVVPPSSSSKLNHTRHKFMSQENILRSSYQSIRSSHDPSQDLKRRKSSCNSSNSAHSNLPRSSAASCEVKVPCGDKIKVLSLAHIQSFAYSDSVFFREHYGRRFKEYNSKLAYEISSMPITDVIEMVAGLLTKIVTTNDRQHPTRNRPPQSPESTGSTSDNTSSVSAFHGKNVPNITILSYLSRIHKYCPTTYEVFLSLLIYFDRMTEKFNKAPTKIDEKFDTDSVDHISSFKSASHEAELSNSPRKSSMDGNDAHASFQNTNFGSNKSGHENPTSRLFVVDSYNIHRLVIAGVTCASKFFSDVFYTNSRYAKVGGLPLLELNHLELQFLLLNDFRLFVPVEEFEVYGTMLVEFYAREIINQKQELSQAEIKYSKDS</sequence>
<dbReference type="GO" id="GO:0005634">
    <property type="term" value="C:nucleus"/>
    <property type="evidence" value="ECO:0007669"/>
    <property type="project" value="UniProtKB-SubCell"/>
</dbReference>
<keyword evidence="6" id="KW-0888">Threonine protease</keyword>
<dbReference type="AlphaFoldDB" id="A0A2S4PVZ3"/>
<dbReference type="Gene3D" id="1.10.472.10">
    <property type="entry name" value="Cyclin-like"/>
    <property type="match status" value="1"/>
</dbReference>
<dbReference type="Pfam" id="PF08613">
    <property type="entry name" value="Cyclin"/>
    <property type="match status" value="2"/>
</dbReference>
<dbReference type="OrthoDB" id="1060854at2759"/>
<dbReference type="EC" id="3.4.25.1" evidence="3"/>
<evidence type="ECO:0000256" key="4">
    <source>
        <dbReference type="ARBA" id="ARBA00022490"/>
    </source>
</evidence>
<evidence type="ECO:0000256" key="12">
    <source>
        <dbReference type="SAM" id="MobiDB-lite"/>
    </source>
</evidence>
<dbReference type="PROSITE" id="PS51476">
    <property type="entry name" value="PROTEASOME_BETA_2"/>
    <property type="match status" value="1"/>
</dbReference>
<reference evidence="13 14" key="1">
    <citation type="submission" date="2017-10" db="EMBL/GenBank/DDBJ databases">
        <title>Development of genomic resources for the powdery mildew, Erysiphe pulchra.</title>
        <authorList>
            <person name="Wadl P.A."/>
            <person name="Mack B.M."/>
            <person name="Moore G."/>
            <person name="Beltz S.B."/>
        </authorList>
    </citation>
    <scope>NUCLEOTIDE SEQUENCE [LARGE SCALE GENOMIC DNA]</scope>
    <source>
        <strain evidence="13">Cflorida</strain>
    </source>
</reference>
<dbReference type="GO" id="GO:0051603">
    <property type="term" value="P:proteolysis involved in protein catabolic process"/>
    <property type="evidence" value="ECO:0007669"/>
    <property type="project" value="InterPro"/>
</dbReference>
<dbReference type="InterPro" id="IPR016050">
    <property type="entry name" value="Proteasome_bsu_CS"/>
</dbReference>
<dbReference type="FunFam" id="3.60.20.10:FF:000010">
    <property type="entry name" value="Proteasome subunit beta type-1"/>
    <property type="match status" value="1"/>
</dbReference>
<evidence type="ECO:0000256" key="10">
    <source>
        <dbReference type="ARBA" id="ARBA00023242"/>
    </source>
</evidence>
<accession>A0A2S4PVZ3</accession>
<comment type="catalytic activity">
    <reaction evidence="1">
        <text>Cleavage of peptide bonds with very broad specificity.</text>
        <dbReference type="EC" id="3.4.25.1"/>
    </reaction>
</comment>
<keyword evidence="9" id="KW-0865">Zymogen</keyword>
<keyword evidence="5" id="KW-0645">Protease</keyword>
<proteinExistence type="predicted"/>
<dbReference type="InterPro" id="IPR000243">
    <property type="entry name" value="Pept_T1A_subB"/>
</dbReference>
<dbReference type="PROSITE" id="PS00854">
    <property type="entry name" value="PROTEASOME_BETA_1"/>
    <property type="match status" value="1"/>
</dbReference>
<dbReference type="InterPro" id="IPR023333">
    <property type="entry name" value="Proteasome_suB-type"/>
</dbReference>
<dbReference type="SUPFAM" id="SSF56235">
    <property type="entry name" value="N-terminal nucleophile aminohydrolases (Ntn hydrolases)"/>
    <property type="match status" value="1"/>
</dbReference>
<dbReference type="PANTHER" id="PTHR32194">
    <property type="entry name" value="METALLOPROTEASE TLDD"/>
    <property type="match status" value="1"/>
</dbReference>
<dbReference type="GO" id="GO:0019774">
    <property type="term" value="C:proteasome core complex, beta-subunit complex"/>
    <property type="evidence" value="ECO:0007669"/>
    <property type="project" value="UniProtKB-ARBA"/>
</dbReference>
<comment type="subcellular location">
    <subcellularLocation>
        <location evidence="2">Nucleus</location>
    </subcellularLocation>
</comment>
<evidence type="ECO:0000256" key="8">
    <source>
        <dbReference type="ARBA" id="ARBA00022942"/>
    </source>
</evidence>
<feature type="compositionally biased region" description="Low complexity" evidence="12">
    <location>
        <begin position="311"/>
        <end position="321"/>
    </location>
</feature>
<dbReference type="STRING" id="225359.A0A2S4PVZ3"/>
<dbReference type="PRINTS" id="PR00141">
    <property type="entry name" value="PROTEASOME"/>
</dbReference>
<dbReference type="CDD" id="cd20558">
    <property type="entry name" value="CYCLIN_ScPCL7-like"/>
    <property type="match status" value="1"/>
</dbReference>
<dbReference type="InterPro" id="IPR029055">
    <property type="entry name" value="Ntn_hydrolases_N"/>
</dbReference>
<keyword evidence="4" id="KW-0963">Cytoplasm</keyword>
<keyword evidence="7" id="KW-0378">Hydrolase</keyword>